<dbReference type="InterPro" id="IPR036390">
    <property type="entry name" value="WH_DNA-bd_sf"/>
</dbReference>
<dbReference type="EMBL" id="WNBM01000006">
    <property type="protein sequence ID" value="MTT76322.1"/>
    <property type="molecule type" value="Genomic_DNA"/>
</dbReference>
<evidence type="ECO:0000313" key="2">
    <source>
        <dbReference type="EMBL" id="MTU04386.1"/>
    </source>
</evidence>
<dbReference type="RefSeq" id="WP_155164126.1">
    <property type="nucleotide sequence ID" value="NZ_WNBG01000006.1"/>
</dbReference>
<dbReference type="GO" id="GO:0005829">
    <property type="term" value="C:cytosol"/>
    <property type="evidence" value="ECO:0007669"/>
    <property type="project" value="TreeGrafter"/>
</dbReference>
<dbReference type="AlphaFoldDB" id="A0A7X3BVL8"/>
<evidence type="ECO:0000313" key="3">
    <source>
        <dbReference type="Proteomes" id="UP000443070"/>
    </source>
</evidence>
<dbReference type="Gene3D" id="1.10.10.10">
    <property type="entry name" value="Winged helix-like DNA-binding domain superfamily/Winged helix DNA-binding domain"/>
    <property type="match status" value="1"/>
</dbReference>
<protein>
    <submittedName>
        <fullName evidence="1">Rrf2 family transcriptional regulator</fullName>
    </submittedName>
</protein>
<dbReference type="SUPFAM" id="SSF46785">
    <property type="entry name" value="Winged helix' DNA-binding domain"/>
    <property type="match status" value="1"/>
</dbReference>
<keyword evidence="3" id="KW-1185">Reference proteome</keyword>
<sequence length="135" mass="15315">MQLNVTTDYAIRIVLYLAIKKEITTSKEIGAAMGIPKNYVLKITHKLVEAGIIERLVGAQGGFSLAQKIDDITLLDIVNIMEPTMRVNRCLEEDKFCSRYATENCPVRGFYCKLQEEMERSLQKMTIKKLLADAK</sequence>
<dbReference type="NCBIfam" id="TIGR00738">
    <property type="entry name" value="rrf2_super"/>
    <property type="match status" value="1"/>
</dbReference>
<dbReference type="PANTHER" id="PTHR33221">
    <property type="entry name" value="WINGED HELIX-TURN-HELIX TRANSCRIPTIONAL REGULATOR, RRF2 FAMILY"/>
    <property type="match status" value="1"/>
</dbReference>
<dbReference type="PROSITE" id="PS51197">
    <property type="entry name" value="HTH_RRF2_2"/>
    <property type="match status" value="1"/>
</dbReference>
<comment type="caution">
    <text evidence="1">The sequence shown here is derived from an EMBL/GenBank/DDBJ whole genome shotgun (WGS) entry which is preliminary data.</text>
</comment>
<evidence type="ECO:0000313" key="1">
    <source>
        <dbReference type="EMBL" id="MTT76322.1"/>
    </source>
</evidence>
<dbReference type="Proteomes" id="UP000443070">
    <property type="component" value="Unassembled WGS sequence"/>
</dbReference>
<dbReference type="Proteomes" id="UP000484547">
    <property type="component" value="Unassembled WGS sequence"/>
</dbReference>
<dbReference type="InterPro" id="IPR036388">
    <property type="entry name" value="WH-like_DNA-bd_sf"/>
</dbReference>
<dbReference type="Pfam" id="PF02082">
    <property type="entry name" value="Rrf2"/>
    <property type="match status" value="1"/>
</dbReference>
<gene>
    <name evidence="1" type="ORF">GMD11_08595</name>
    <name evidence="2" type="ORF">GMD18_08250</name>
</gene>
<dbReference type="GO" id="GO:0003700">
    <property type="term" value="F:DNA-binding transcription factor activity"/>
    <property type="evidence" value="ECO:0007669"/>
    <property type="project" value="TreeGrafter"/>
</dbReference>
<reference evidence="3 4" key="1">
    <citation type="journal article" date="2019" name="Nat. Med.">
        <title>A library of human gut bacterial isolates paired with longitudinal multiomics data enables mechanistic microbiome research.</title>
        <authorList>
            <person name="Poyet M."/>
            <person name="Groussin M."/>
            <person name="Gibbons S.M."/>
            <person name="Avila-Pacheco J."/>
            <person name="Jiang X."/>
            <person name="Kearney S.M."/>
            <person name="Perrotta A.R."/>
            <person name="Berdy B."/>
            <person name="Zhao S."/>
            <person name="Lieberman T.D."/>
            <person name="Swanson P.K."/>
            <person name="Smith M."/>
            <person name="Roesemann S."/>
            <person name="Alexander J.E."/>
            <person name="Rich S.A."/>
            <person name="Livny J."/>
            <person name="Vlamakis H."/>
            <person name="Clish C."/>
            <person name="Bullock K."/>
            <person name="Deik A."/>
            <person name="Scott J."/>
            <person name="Pierce K.A."/>
            <person name="Xavier R.J."/>
            <person name="Alm E.J."/>
        </authorList>
    </citation>
    <scope>NUCLEOTIDE SEQUENCE [LARGE SCALE GENOMIC DNA]</scope>
    <source>
        <strain evidence="1 4">BIOML-A13</strain>
        <strain evidence="2 3">BIOML-A3</strain>
    </source>
</reference>
<dbReference type="InterPro" id="IPR000944">
    <property type="entry name" value="Tscrpt_reg_Rrf2"/>
</dbReference>
<name>A0A7X3BVL8_9FIRM</name>
<accession>A0A7X3BVL8</accession>
<dbReference type="OrthoDB" id="9808360at2"/>
<proteinExistence type="predicted"/>
<organism evidence="1 4">
    <name type="scientific">Phascolarctobacterium faecium</name>
    <dbReference type="NCBI Taxonomy" id="33025"/>
    <lineage>
        <taxon>Bacteria</taxon>
        <taxon>Bacillati</taxon>
        <taxon>Bacillota</taxon>
        <taxon>Negativicutes</taxon>
        <taxon>Acidaminococcales</taxon>
        <taxon>Acidaminococcaceae</taxon>
        <taxon>Phascolarctobacterium</taxon>
    </lineage>
</organism>
<evidence type="ECO:0000313" key="4">
    <source>
        <dbReference type="Proteomes" id="UP000484547"/>
    </source>
</evidence>
<dbReference type="PANTHER" id="PTHR33221:SF2">
    <property type="entry name" value="TRANSCRIPTIONAL REGULATOR"/>
    <property type="match status" value="1"/>
</dbReference>
<dbReference type="EMBL" id="WNBW01000006">
    <property type="protein sequence ID" value="MTU04386.1"/>
    <property type="molecule type" value="Genomic_DNA"/>
</dbReference>